<evidence type="ECO:0000313" key="9">
    <source>
        <dbReference type="Proteomes" id="UP000004926"/>
    </source>
</evidence>
<feature type="active site" description="Proton donor" evidence="7">
    <location>
        <position position="91"/>
    </location>
</feature>
<feature type="binding site" evidence="7">
    <location>
        <begin position="83"/>
        <end position="85"/>
    </location>
    <ligand>
        <name>5-amino-6-(D-ribitylamino)uracil</name>
        <dbReference type="ChEBI" id="CHEBI:15934"/>
    </ligand>
</feature>
<keyword evidence="5 7" id="KW-0808">Transferase</keyword>
<dbReference type="NCBIfam" id="TIGR00114">
    <property type="entry name" value="lumazine-synth"/>
    <property type="match status" value="1"/>
</dbReference>
<reference evidence="8 9" key="1">
    <citation type="journal article" date="2012" name="Stand. Genomic Sci.">
        <title>Genome sequence of the ocean sediment bacterium Saccharomonospora marina type strain (XMU15(T)).</title>
        <authorList>
            <person name="Klenk H.P."/>
            <person name="Lu M."/>
            <person name="Lucas S."/>
            <person name="Lapidus A."/>
            <person name="Copeland A."/>
            <person name="Pitluck S."/>
            <person name="Goodwin L.A."/>
            <person name="Han C."/>
            <person name="Tapia R."/>
            <person name="Brambilla E.M."/>
            <person name="Potter G."/>
            <person name="Land M."/>
            <person name="Ivanova N."/>
            <person name="Rohde M."/>
            <person name="Goker M."/>
            <person name="Detter J.C."/>
            <person name="Li W.J."/>
            <person name="Kyrpides N.C."/>
            <person name="Woyke T."/>
        </authorList>
    </citation>
    <scope>NUCLEOTIDE SEQUENCE [LARGE SCALE GENOMIC DNA]</scope>
    <source>
        <strain evidence="8 9">XMU15</strain>
    </source>
</reference>
<dbReference type="InterPro" id="IPR002180">
    <property type="entry name" value="LS/RS"/>
</dbReference>
<keyword evidence="9" id="KW-1185">Reference proteome</keyword>
<dbReference type="OrthoDB" id="9809709at2"/>
<evidence type="ECO:0000256" key="2">
    <source>
        <dbReference type="ARBA" id="ARBA00007424"/>
    </source>
</evidence>
<dbReference type="HOGENOM" id="CLU_089358_1_2_11"/>
<feature type="binding site" evidence="7">
    <location>
        <position position="116"/>
    </location>
    <ligand>
        <name>5-amino-6-(D-ribitylamino)uracil</name>
        <dbReference type="ChEBI" id="CHEBI:15934"/>
    </ligand>
</feature>
<dbReference type="GO" id="GO:0009349">
    <property type="term" value="C:riboflavin synthase complex"/>
    <property type="evidence" value="ECO:0007669"/>
    <property type="project" value="UniProtKB-UniRule"/>
</dbReference>
<protein>
    <recommendedName>
        <fullName evidence="3 7">6,7-dimethyl-8-ribityllumazine synthase</fullName>
        <shortName evidence="7">DMRL synthase</shortName>
        <shortName evidence="7">LS</shortName>
        <shortName evidence="7">Lumazine synthase</shortName>
        <ecNumber evidence="3 7">2.5.1.78</ecNumber>
    </recommendedName>
</protein>
<dbReference type="InterPro" id="IPR034964">
    <property type="entry name" value="LS"/>
</dbReference>
<dbReference type="Pfam" id="PF00885">
    <property type="entry name" value="DMRL_synthase"/>
    <property type="match status" value="1"/>
</dbReference>
<feature type="binding site" evidence="7">
    <location>
        <position position="28"/>
    </location>
    <ligand>
        <name>5-amino-6-(D-ribitylamino)uracil</name>
        <dbReference type="ChEBI" id="CHEBI:15934"/>
    </ligand>
</feature>
<evidence type="ECO:0000256" key="7">
    <source>
        <dbReference type="HAMAP-Rule" id="MF_00178"/>
    </source>
</evidence>
<evidence type="ECO:0000256" key="1">
    <source>
        <dbReference type="ARBA" id="ARBA00004917"/>
    </source>
</evidence>
<gene>
    <name evidence="7" type="primary">ribH</name>
    <name evidence="8" type="ORF">SacmaDRAFT_3324</name>
</gene>
<dbReference type="STRING" id="882083.SacmaDRAFT_3324"/>
<feature type="binding site" evidence="7">
    <location>
        <position position="130"/>
    </location>
    <ligand>
        <name>(2S)-2-hydroxy-3-oxobutyl phosphate</name>
        <dbReference type="ChEBI" id="CHEBI:58830"/>
    </ligand>
</feature>
<comment type="similarity">
    <text evidence="2 7">Belongs to the DMRL synthase family.</text>
</comment>
<evidence type="ECO:0000313" key="8">
    <source>
        <dbReference type="EMBL" id="EHR51549.1"/>
    </source>
</evidence>
<dbReference type="GO" id="GO:0000906">
    <property type="term" value="F:6,7-dimethyl-8-ribityllumazine synthase activity"/>
    <property type="evidence" value="ECO:0007669"/>
    <property type="project" value="UniProtKB-UniRule"/>
</dbReference>
<accession>H5XAP4</accession>
<dbReference type="PANTHER" id="PTHR21058:SF0">
    <property type="entry name" value="6,7-DIMETHYL-8-RIBITYLLUMAZINE SYNTHASE"/>
    <property type="match status" value="1"/>
</dbReference>
<evidence type="ECO:0000256" key="4">
    <source>
        <dbReference type="ARBA" id="ARBA00022619"/>
    </source>
</evidence>
<dbReference type="RefSeq" id="WP_009154932.1">
    <property type="nucleotide sequence ID" value="NZ_CM001439.1"/>
</dbReference>
<organism evidence="8 9">
    <name type="scientific">Saccharomonospora marina XMU15</name>
    <dbReference type="NCBI Taxonomy" id="882083"/>
    <lineage>
        <taxon>Bacteria</taxon>
        <taxon>Bacillati</taxon>
        <taxon>Actinomycetota</taxon>
        <taxon>Actinomycetes</taxon>
        <taxon>Pseudonocardiales</taxon>
        <taxon>Pseudonocardiaceae</taxon>
        <taxon>Saccharomonospora</taxon>
    </lineage>
</organism>
<sequence length="168" mass="17816">MSGEGRPEAGLELRECADLRLAIVATRWHPRITDSLLESALRTAGEVRLAEKPTVLRVAGAVELPVVAQALARGHDAVVALGVVIRGGTPHFEYVCDAVTAGLTRVALDESTPVGNGVLTCDTEEQAVDRAGLPSSREDKGREATVAALTTANVLRGLREPWQEQGFV</sequence>
<keyword evidence="4 7" id="KW-0686">Riboflavin biosynthesis</keyword>
<proteinExistence type="inferred from homology"/>
<dbReference type="EC" id="2.5.1.78" evidence="3 7"/>
<dbReference type="eggNOG" id="COG0054">
    <property type="taxonomic scope" value="Bacteria"/>
</dbReference>
<dbReference type="InterPro" id="IPR036467">
    <property type="entry name" value="LS/RS_sf"/>
</dbReference>
<dbReference type="EMBL" id="CM001439">
    <property type="protein sequence ID" value="EHR51549.1"/>
    <property type="molecule type" value="Genomic_DNA"/>
</dbReference>
<dbReference type="GO" id="GO:0009231">
    <property type="term" value="P:riboflavin biosynthetic process"/>
    <property type="evidence" value="ECO:0007669"/>
    <property type="project" value="UniProtKB-UniRule"/>
</dbReference>
<feature type="binding site" evidence="7">
    <location>
        <begin position="88"/>
        <end position="89"/>
    </location>
    <ligand>
        <name>(2S)-2-hydroxy-3-oxobutyl phosphate</name>
        <dbReference type="ChEBI" id="CHEBI:58830"/>
    </ligand>
</feature>
<dbReference type="UniPathway" id="UPA00275">
    <property type="reaction ID" value="UER00404"/>
</dbReference>
<name>H5XAP4_9PSEU</name>
<dbReference type="PANTHER" id="PTHR21058">
    <property type="entry name" value="6,7-DIMETHYL-8-RIBITYLLUMAZINE SYNTHASE DMRL SYNTHASE LUMAZINE SYNTHASE"/>
    <property type="match status" value="1"/>
</dbReference>
<dbReference type="SUPFAM" id="SSF52121">
    <property type="entry name" value="Lumazine synthase"/>
    <property type="match status" value="1"/>
</dbReference>
<dbReference type="GO" id="GO:0005829">
    <property type="term" value="C:cytosol"/>
    <property type="evidence" value="ECO:0007669"/>
    <property type="project" value="TreeGrafter"/>
</dbReference>
<comment type="pathway">
    <text evidence="1 7">Cofactor biosynthesis; riboflavin biosynthesis; riboflavin from 2-hydroxy-3-oxobutyl phosphate and 5-amino-6-(D-ribitylamino)uracil: step 1/2.</text>
</comment>
<dbReference type="AlphaFoldDB" id="H5XAP4"/>
<evidence type="ECO:0000256" key="3">
    <source>
        <dbReference type="ARBA" id="ARBA00012664"/>
    </source>
</evidence>
<evidence type="ECO:0000256" key="6">
    <source>
        <dbReference type="ARBA" id="ARBA00048785"/>
    </source>
</evidence>
<feature type="binding site" evidence="7">
    <location>
        <begin position="61"/>
        <end position="63"/>
    </location>
    <ligand>
        <name>5-amino-6-(D-ribitylamino)uracil</name>
        <dbReference type="ChEBI" id="CHEBI:15934"/>
    </ligand>
</feature>
<dbReference type="CDD" id="cd09209">
    <property type="entry name" value="Lumazine_synthase-I"/>
    <property type="match status" value="1"/>
</dbReference>
<comment type="catalytic activity">
    <reaction evidence="6 7">
        <text>(2S)-2-hydroxy-3-oxobutyl phosphate + 5-amino-6-(D-ribitylamino)uracil = 6,7-dimethyl-8-(1-D-ribityl)lumazine + phosphate + 2 H2O + H(+)</text>
        <dbReference type="Rhea" id="RHEA:26152"/>
        <dbReference type="ChEBI" id="CHEBI:15377"/>
        <dbReference type="ChEBI" id="CHEBI:15378"/>
        <dbReference type="ChEBI" id="CHEBI:15934"/>
        <dbReference type="ChEBI" id="CHEBI:43474"/>
        <dbReference type="ChEBI" id="CHEBI:58201"/>
        <dbReference type="ChEBI" id="CHEBI:58830"/>
        <dbReference type="EC" id="2.5.1.78"/>
    </reaction>
</comment>
<comment type="function">
    <text evidence="7">Catalyzes the formation of 6,7-dimethyl-8-ribityllumazine by condensation of 5-amino-6-(D-ribitylamino)uracil with 3,4-dihydroxy-2-butanone 4-phosphate. This is the penultimate step in the biosynthesis of riboflavin.</text>
</comment>
<dbReference type="Gene3D" id="3.40.50.960">
    <property type="entry name" value="Lumazine/riboflavin synthase"/>
    <property type="match status" value="1"/>
</dbReference>
<dbReference type="Proteomes" id="UP000004926">
    <property type="component" value="Chromosome"/>
</dbReference>
<evidence type="ECO:0000256" key="5">
    <source>
        <dbReference type="ARBA" id="ARBA00022679"/>
    </source>
</evidence>
<dbReference type="HAMAP" id="MF_00178">
    <property type="entry name" value="Lumazine_synth"/>
    <property type="match status" value="1"/>
</dbReference>